<feature type="chain" id="PRO_5020478099" evidence="1">
    <location>
        <begin position="26"/>
        <end position="329"/>
    </location>
</feature>
<dbReference type="EMBL" id="SULI01000013">
    <property type="protein sequence ID" value="TKZ19391.1"/>
    <property type="molecule type" value="Genomic_DNA"/>
</dbReference>
<dbReference type="AlphaFoldDB" id="A0A4V6F2Y1"/>
<accession>A0A4V6F2Y1</accession>
<organism evidence="2 3">
    <name type="scientific">Shimia litoralis</name>
    <dbReference type="NCBI Taxonomy" id="420403"/>
    <lineage>
        <taxon>Bacteria</taxon>
        <taxon>Pseudomonadati</taxon>
        <taxon>Pseudomonadota</taxon>
        <taxon>Alphaproteobacteria</taxon>
        <taxon>Rhodobacterales</taxon>
        <taxon>Roseobacteraceae</taxon>
    </lineage>
</organism>
<dbReference type="Proteomes" id="UP000306575">
    <property type="component" value="Unassembled WGS sequence"/>
</dbReference>
<proteinExistence type="predicted"/>
<sequence length="329" mass="36820">MKFPRCILRPVFVSLFITLAAHAHAKSLHEDARNLRITAETFRSVAVENFVEALEYYSTPSANLKLVDLGNDMWPVTDPAMGWSLYFSTALVNISNIGSDKQTVTFAHPWSETLLLTLWQEDAQGDLRMTDATMLINSLLYGEDPPYPTVRMWQALDLYGPVGVGMYNAGLTTGIESLFEDLTQEDIAGLDADLLDGLTFGASKQFMEYQADLLPVLRASDGNAAQVRNLWNDLSRDVAANKAQFDGRFSEQMNTLTLLEDRLWNSFIPVAYQSTDNSSLLMLASIENPDLFIAMQQDHSPNGPVLNQLDLFSFNSFYDLFLTIEGDEE</sequence>
<name>A0A4V6F2Y1_9RHOB</name>
<protein>
    <submittedName>
        <fullName evidence="2">Uncharacterized protein</fullName>
    </submittedName>
</protein>
<evidence type="ECO:0000313" key="3">
    <source>
        <dbReference type="Proteomes" id="UP000306575"/>
    </source>
</evidence>
<gene>
    <name evidence="2" type="ORF">FAP39_11635</name>
</gene>
<evidence type="ECO:0000313" key="2">
    <source>
        <dbReference type="EMBL" id="TKZ19391.1"/>
    </source>
</evidence>
<keyword evidence="3" id="KW-1185">Reference proteome</keyword>
<comment type="caution">
    <text evidence="2">The sequence shown here is derived from an EMBL/GenBank/DDBJ whole genome shotgun (WGS) entry which is preliminary data.</text>
</comment>
<reference evidence="2 3" key="1">
    <citation type="submission" date="2019-04" db="EMBL/GenBank/DDBJ databases">
        <title>Genome sequence of Pelagicola litoralis CL-ES2.</title>
        <authorList>
            <person name="Cao J."/>
        </authorList>
    </citation>
    <scope>NUCLEOTIDE SEQUENCE [LARGE SCALE GENOMIC DNA]</scope>
    <source>
        <strain evidence="2 3">CL-ES2</strain>
    </source>
</reference>
<evidence type="ECO:0000256" key="1">
    <source>
        <dbReference type="SAM" id="SignalP"/>
    </source>
</evidence>
<keyword evidence="1" id="KW-0732">Signal</keyword>
<feature type="signal peptide" evidence="1">
    <location>
        <begin position="1"/>
        <end position="25"/>
    </location>
</feature>
<dbReference type="RefSeq" id="WP_138016575.1">
    <property type="nucleotide sequence ID" value="NZ_SULI01000013.1"/>
</dbReference>